<keyword evidence="1" id="KW-0328">Glycosyltransferase</keyword>
<protein>
    <submittedName>
        <fullName evidence="3">Glycosyl transferase family 9</fullName>
    </submittedName>
</protein>
<evidence type="ECO:0000313" key="3">
    <source>
        <dbReference type="EMBL" id="BDV42551.1"/>
    </source>
</evidence>
<dbReference type="SUPFAM" id="SSF53756">
    <property type="entry name" value="UDP-Glycosyltransferase/glycogen phosphorylase"/>
    <property type="match status" value="1"/>
</dbReference>
<dbReference type="RefSeq" id="WP_282003075.1">
    <property type="nucleotide sequence ID" value="NZ_AP027151.1"/>
</dbReference>
<accession>A0ABM8EJM8</accession>
<reference evidence="3 4" key="1">
    <citation type="submission" date="2022-12" db="EMBL/GenBank/DDBJ databases">
        <title>Polyphasic characterization of Geotalea uranireducens NIT-SL11 newly isolated from a complex of sewage sludge and microbially reduced graphene oxide.</title>
        <authorList>
            <person name="Xie L."/>
            <person name="Yoshida N."/>
            <person name="Meng L."/>
        </authorList>
    </citation>
    <scope>NUCLEOTIDE SEQUENCE [LARGE SCALE GENOMIC DNA]</scope>
    <source>
        <strain evidence="3 4">NIT-SL11</strain>
    </source>
</reference>
<dbReference type="Pfam" id="PF01075">
    <property type="entry name" value="Glyco_transf_9"/>
    <property type="match status" value="1"/>
</dbReference>
<organism evidence="3 4">
    <name type="scientific">Geotalea uraniireducens</name>
    <dbReference type="NCBI Taxonomy" id="351604"/>
    <lineage>
        <taxon>Bacteria</taxon>
        <taxon>Pseudomonadati</taxon>
        <taxon>Thermodesulfobacteriota</taxon>
        <taxon>Desulfuromonadia</taxon>
        <taxon>Geobacterales</taxon>
        <taxon>Geobacteraceae</taxon>
        <taxon>Geotalea</taxon>
    </lineage>
</organism>
<keyword evidence="4" id="KW-1185">Reference proteome</keyword>
<evidence type="ECO:0000256" key="2">
    <source>
        <dbReference type="ARBA" id="ARBA00022679"/>
    </source>
</evidence>
<dbReference type="CDD" id="cd03789">
    <property type="entry name" value="GT9_LPS_heptosyltransferase"/>
    <property type="match status" value="1"/>
</dbReference>
<dbReference type="InterPro" id="IPR051199">
    <property type="entry name" value="LPS_LOS_Heptosyltrfase"/>
</dbReference>
<evidence type="ECO:0000313" key="4">
    <source>
        <dbReference type="Proteomes" id="UP001317705"/>
    </source>
</evidence>
<dbReference type="PANTHER" id="PTHR30160">
    <property type="entry name" value="TETRAACYLDISACCHARIDE 4'-KINASE-RELATED"/>
    <property type="match status" value="1"/>
</dbReference>
<keyword evidence="2 3" id="KW-0808">Transferase</keyword>
<dbReference type="Proteomes" id="UP001317705">
    <property type="component" value="Chromosome"/>
</dbReference>
<name>A0ABM8EJM8_9BACT</name>
<sequence length="363" mass="40413">MARFLHKLLDRYLERYLRAHPQQLQPIERLERPPARLLVISSTALGDTLLSTPAIKSLRKSFPEARITFLVHRNVAPLFAGFPYVDETVLYHGGYRRFFSTVAELRRQQPEAALIFHGNGPQDIALAVLSGARFILKHPTASPQRIYLSHQFMPKRQHTIEDRLDLVRLLGGTVIDPTMEIPPLRDGNRDAAVLAGLGGAGKIVGFQVGASHPYNMWPIDNFGRLAEKILAADPEVTIVVTGVDRERPLGEKLVHACGNRVLNCCGRYGIADLPYLIRRFSLLVTGDTGPMHLAIALGVPTLSLFSAANHLGTGPYQDPTLHRVIQKDGSFVHRLPKKQRDDSAMRLISVEEVFAAYEACLHH</sequence>
<dbReference type="GO" id="GO:0016740">
    <property type="term" value="F:transferase activity"/>
    <property type="evidence" value="ECO:0007669"/>
    <property type="project" value="UniProtKB-KW"/>
</dbReference>
<dbReference type="InterPro" id="IPR002201">
    <property type="entry name" value="Glyco_trans_9"/>
</dbReference>
<dbReference type="Gene3D" id="3.40.50.2000">
    <property type="entry name" value="Glycogen Phosphorylase B"/>
    <property type="match status" value="2"/>
</dbReference>
<proteinExistence type="predicted"/>
<gene>
    <name evidence="3" type="ORF">GURASL_14740</name>
</gene>
<dbReference type="PANTHER" id="PTHR30160:SF7">
    <property type="entry name" value="ADP-HEPTOSE--LPS HEPTOSYLTRANSFERASE 2"/>
    <property type="match status" value="1"/>
</dbReference>
<dbReference type="EMBL" id="AP027151">
    <property type="protein sequence ID" value="BDV42551.1"/>
    <property type="molecule type" value="Genomic_DNA"/>
</dbReference>
<evidence type="ECO:0000256" key="1">
    <source>
        <dbReference type="ARBA" id="ARBA00022676"/>
    </source>
</evidence>